<accession>A0ABV0WE36</accession>
<reference evidence="1 2" key="1">
    <citation type="submission" date="2021-06" db="EMBL/GenBank/DDBJ databases">
        <authorList>
            <person name="Palmer J.M."/>
        </authorList>
    </citation>
    <scope>NUCLEOTIDE SEQUENCE [LARGE SCALE GENOMIC DNA]</scope>
    <source>
        <strain evidence="1 2">XR_2019</strain>
        <tissue evidence="1">Muscle</tissue>
    </source>
</reference>
<evidence type="ECO:0008006" key="3">
    <source>
        <dbReference type="Google" id="ProtNLM"/>
    </source>
</evidence>
<gene>
    <name evidence="1" type="ORF">XENORESO_009200</name>
</gene>
<evidence type="ECO:0000313" key="2">
    <source>
        <dbReference type="Proteomes" id="UP001444071"/>
    </source>
</evidence>
<organism evidence="1 2">
    <name type="scientific">Xenotaenia resolanae</name>
    <dbReference type="NCBI Taxonomy" id="208358"/>
    <lineage>
        <taxon>Eukaryota</taxon>
        <taxon>Metazoa</taxon>
        <taxon>Chordata</taxon>
        <taxon>Craniata</taxon>
        <taxon>Vertebrata</taxon>
        <taxon>Euteleostomi</taxon>
        <taxon>Actinopterygii</taxon>
        <taxon>Neopterygii</taxon>
        <taxon>Teleostei</taxon>
        <taxon>Neoteleostei</taxon>
        <taxon>Acanthomorphata</taxon>
        <taxon>Ovalentaria</taxon>
        <taxon>Atherinomorphae</taxon>
        <taxon>Cyprinodontiformes</taxon>
        <taxon>Goodeidae</taxon>
        <taxon>Xenotaenia</taxon>
    </lineage>
</organism>
<dbReference type="Proteomes" id="UP001444071">
    <property type="component" value="Unassembled WGS sequence"/>
</dbReference>
<evidence type="ECO:0000313" key="1">
    <source>
        <dbReference type="EMBL" id="MEQ2267691.1"/>
    </source>
</evidence>
<name>A0ABV0WE36_9TELE</name>
<dbReference type="EMBL" id="JAHRIM010042913">
    <property type="protein sequence ID" value="MEQ2267691.1"/>
    <property type="molecule type" value="Genomic_DNA"/>
</dbReference>
<keyword evidence="2" id="KW-1185">Reference proteome</keyword>
<sequence length="102" mass="11896">MFSIVIPVCISLRIISTSVLVPKENETLRQDGGPSPTSTVRLKYLKHFDLLSLYLIPVFLPLLFRKLFLQNLSKHAVFLKCIYHRFHTMWDLETEPNLLVLQ</sequence>
<comment type="caution">
    <text evidence="1">The sequence shown here is derived from an EMBL/GenBank/DDBJ whole genome shotgun (WGS) entry which is preliminary data.</text>
</comment>
<proteinExistence type="predicted"/>
<protein>
    <recommendedName>
        <fullName evidence="3">Succinate dehydrogenase subunit 4</fullName>
    </recommendedName>
</protein>